<dbReference type="PANTHER" id="PTHR23088">
    <property type="entry name" value="NITRILASE-RELATED"/>
    <property type="match status" value="1"/>
</dbReference>
<dbReference type="PANTHER" id="PTHR23088:SF27">
    <property type="entry name" value="DEAMINATED GLUTATHIONE AMIDASE"/>
    <property type="match status" value="1"/>
</dbReference>
<dbReference type="Pfam" id="PF00795">
    <property type="entry name" value="CN_hydrolase"/>
    <property type="match status" value="1"/>
</dbReference>
<reference evidence="2 3" key="1">
    <citation type="submission" date="2016-10" db="EMBL/GenBank/DDBJ databases">
        <authorList>
            <person name="de Groot N.N."/>
        </authorList>
    </citation>
    <scope>NUCLEOTIDE SEQUENCE [LARGE SCALE GENOMIC DNA]</scope>
    <source>
        <strain evidence="2 3">DSM 6059</strain>
    </source>
</reference>
<dbReference type="AlphaFoldDB" id="A0A1I1SP08"/>
<keyword evidence="3" id="KW-1185">Reference proteome</keyword>
<evidence type="ECO:0000313" key="2">
    <source>
        <dbReference type="EMBL" id="SFD48209.1"/>
    </source>
</evidence>
<keyword evidence="2" id="KW-0378">Hydrolase</keyword>
<protein>
    <submittedName>
        <fullName evidence="2">Carbon-nitrogen hydrolase</fullName>
    </submittedName>
</protein>
<dbReference type="InterPro" id="IPR003010">
    <property type="entry name" value="C-N_Hydrolase"/>
</dbReference>
<dbReference type="STRING" id="1123010.SAMN02745724_04649"/>
<feature type="domain" description="CN hydrolase" evidence="1">
    <location>
        <begin position="2"/>
        <end position="115"/>
    </location>
</feature>
<dbReference type="RefSeq" id="WP_091990417.1">
    <property type="nucleotide sequence ID" value="NZ_FOLO01000061.1"/>
</dbReference>
<proteinExistence type="predicted"/>
<evidence type="ECO:0000259" key="1">
    <source>
        <dbReference type="PROSITE" id="PS50263"/>
    </source>
</evidence>
<dbReference type="EMBL" id="FOLO01000061">
    <property type="protein sequence ID" value="SFD48209.1"/>
    <property type="molecule type" value="Genomic_DNA"/>
</dbReference>
<dbReference type="PROSITE" id="PS50263">
    <property type="entry name" value="CN_HYDROLASE"/>
    <property type="match status" value="1"/>
</dbReference>
<dbReference type="GO" id="GO:0016787">
    <property type="term" value="F:hydrolase activity"/>
    <property type="evidence" value="ECO:0007669"/>
    <property type="project" value="UniProtKB-KW"/>
</dbReference>
<organism evidence="2 3">
    <name type="scientific">Pseudoalteromonas denitrificans DSM 6059</name>
    <dbReference type="NCBI Taxonomy" id="1123010"/>
    <lineage>
        <taxon>Bacteria</taxon>
        <taxon>Pseudomonadati</taxon>
        <taxon>Pseudomonadota</taxon>
        <taxon>Gammaproteobacteria</taxon>
        <taxon>Alteromonadales</taxon>
        <taxon>Pseudoalteromonadaceae</taxon>
        <taxon>Pseudoalteromonas</taxon>
    </lineage>
</organism>
<sequence>MIKLSAIQLCSVPDVDENLQLIEQYINELLQIDTGNKHIILLPECCLFFGGKETDQLILAQKVNNNNRLINLLSHLAKKYQVTLVAGTIPLLTDCGEKFFNASCVFSPKGELIGR</sequence>
<gene>
    <name evidence="2" type="ORF">SAMN02745724_04649</name>
</gene>
<name>A0A1I1SP08_9GAMM</name>
<dbReference type="Proteomes" id="UP000198862">
    <property type="component" value="Unassembled WGS sequence"/>
</dbReference>
<dbReference type="InterPro" id="IPR036526">
    <property type="entry name" value="C-N_Hydrolase_sf"/>
</dbReference>
<dbReference type="Gene3D" id="3.60.110.10">
    <property type="entry name" value="Carbon-nitrogen hydrolase"/>
    <property type="match status" value="1"/>
</dbReference>
<evidence type="ECO:0000313" key="3">
    <source>
        <dbReference type="Proteomes" id="UP000198862"/>
    </source>
</evidence>
<accession>A0A1I1SP08</accession>
<dbReference type="SUPFAM" id="SSF56317">
    <property type="entry name" value="Carbon-nitrogen hydrolase"/>
    <property type="match status" value="1"/>
</dbReference>
<dbReference type="OrthoDB" id="9811121at2"/>